<evidence type="ECO:0000313" key="4">
    <source>
        <dbReference type="Proteomes" id="UP001056035"/>
    </source>
</evidence>
<dbReference type="PANTHER" id="PTHR33371">
    <property type="entry name" value="INTERMEMBRANE PHOSPHOLIPID TRANSPORT SYSTEM BINDING PROTEIN MLAD-RELATED"/>
    <property type="match status" value="1"/>
</dbReference>
<evidence type="ECO:0000259" key="2">
    <source>
        <dbReference type="Pfam" id="PF02470"/>
    </source>
</evidence>
<dbReference type="Proteomes" id="UP001056035">
    <property type="component" value="Chromosome"/>
</dbReference>
<feature type="region of interest" description="Disordered" evidence="1">
    <location>
        <begin position="451"/>
        <end position="472"/>
    </location>
</feature>
<reference evidence="3 4" key="1">
    <citation type="submission" date="2022-06" db="EMBL/GenBank/DDBJ databases">
        <title>Paraconexibacter antarcticus.</title>
        <authorList>
            <person name="Kim C.S."/>
        </authorList>
    </citation>
    <scope>NUCLEOTIDE SEQUENCE [LARGE SCALE GENOMIC DNA]</scope>
    <source>
        <strain evidence="3 4">02-257</strain>
    </source>
</reference>
<sequence>MNKQPPTLGRIMIMVTFALSCFGLLLFLWISFGGAVPLQPKGYRVKISVAEATQLATQADVRISGVPIGKVVTLERDGDRTLATLQIKPKYVPLPDDVRVILRQKTLLGETYVEMTPGTRTAPRLAENATLPAKQAQNTVELDEVLQSLDAPSRKNLQSWLNGWAASMDGRAENINDILGTLPATVDDAGDLLGILAQQRRALRQLISGAGTVFATVGDRDRATRQIITAGDTVLRTTAARQGDLRATVRALPPFLAALRGAARPAAQLSQTLTPSLRTLRPVARTLKPTVQGAARLGTQLSLTARRLDPVITTAKQGLPATRQVLAAAGPALDRVSPLAGDLVPIAQFLDAYKKDFTRSWAYVANATAPTAASGGGRQVHYLRLILPVWNEIVAEYAKRGPTNRANPYPAPGGLARLGQGKPLQTLGCGHLNNPQLVPVIGPGPPVCDPQPAFSIGGGHSSEFPNLQRAAP</sequence>
<evidence type="ECO:0000256" key="1">
    <source>
        <dbReference type="SAM" id="MobiDB-lite"/>
    </source>
</evidence>
<keyword evidence="4" id="KW-1185">Reference proteome</keyword>
<protein>
    <submittedName>
        <fullName evidence="3">MlaD family protein</fullName>
    </submittedName>
</protein>
<dbReference type="EMBL" id="CP098502">
    <property type="protein sequence ID" value="UTI63251.1"/>
    <property type="molecule type" value="Genomic_DNA"/>
</dbReference>
<evidence type="ECO:0000313" key="3">
    <source>
        <dbReference type="EMBL" id="UTI63251.1"/>
    </source>
</evidence>
<dbReference type="PROSITE" id="PS51257">
    <property type="entry name" value="PROKAR_LIPOPROTEIN"/>
    <property type="match status" value="1"/>
</dbReference>
<dbReference type="InterPro" id="IPR052336">
    <property type="entry name" value="MlaD_Phospholipid_Transporter"/>
</dbReference>
<dbReference type="InterPro" id="IPR003399">
    <property type="entry name" value="Mce/MlaD"/>
</dbReference>
<dbReference type="PANTHER" id="PTHR33371:SF4">
    <property type="entry name" value="INTERMEMBRANE PHOSPHOLIPID TRANSPORT SYSTEM BINDING PROTEIN MLAD"/>
    <property type="match status" value="1"/>
</dbReference>
<dbReference type="Pfam" id="PF02470">
    <property type="entry name" value="MlaD"/>
    <property type="match status" value="1"/>
</dbReference>
<proteinExistence type="predicted"/>
<accession>A0ABY5DNL5</accession>
<gene>
    <name evidence="3" type="ORF">NBH00_18045</name>
</gene>
<dbReference type="RefSeq" id="WP_254569982.1">
    <property type="nucleotide sequence ID" value="NZ_CP098502.1"/>
</dbReference>
<organism evidence="3 4">
    <name type="scientific">Paraconexibacter antarcticus</name>
    <dbReference type="NCBI Taxonomy" id="2949664"/>
    <lineage>
        <taxon>Bacteria</taxon>
        <taxon>Bacillati</taxon>
        <taxon>Actinomycetota</taxon>
        <taxon>Thermoleophilia</taxon>
        <taxon>Solirubrobacterales</taxon>
        <taxon>Paraconexibacteraceae</taxon>
        <taxon>Paraconexibacter</taxon>
    </lineage>
</organism>
<name>A0ABY5DNL5_9ACTN</name>
<feature type="domain" description="Mce/MlaD" evidence="2">
    <location>
        <begin position="41"/>
        <end position="118"/>
    </location>
</feature>